<organism evidence="1 2">
    <name type="scientific">Streptomyces phage Comrade</name>
    <dbReference type="NCBI Taxonomy" id="2301714"/>
    <lineage>
        <taxon>Viruses</taxon>
        <taxon>Duplodnaviria</taxon>
        <taxon>Heunggongvirae</taxon>
        <taxon>Uroviricota</taxon>
        <taxon>Caudoviricetes</taxon>
        <taxon>Stanwilliamsviridae</taxon>
        <taxon>Loccivirinae</taxon>
        <taxon>Gilsonvirus</taxon>
        <taxon>Gilsonvirus comrade</taxon>
    </lineage>
</organism>
<sequence length="74" mass="8009">MIVRLGHSKGNECEENPRDIRREKVDHYREVASFTARTVSIAGIVGTATIGALIAIGLFIFVVGGIVFHLLSSV</sequence>
<evidence type="ECO:0000313" key="1">
    <source>
        <dbReference type="EMBL" id="AXQ63280.1"/>
    </source>
</evidence>
<accession>A0A385DUW8</accession>
<dbReference type="EMBL" id="MH651172">
    <property type="protein sequence ID" value="AXQ63280.1"/>
    <property type="molecule type" value="Genomic_DNA"/>
</dbReference>
<reference evidence="1 2" key="1">
    <citation type="submission" date="2018-07" db="EMBL/GenBank/DDBJ databases">
        <authorList>
            <person name="Khadka D."/>
            <person name="Jones J."/>
            <person name="Carrillo K."/>
            <person name="Beckwith M.D."/>
            <person name="Griffiths E.C."/>
            <person name="LeFan V.M."/>
            <person name="Nayek S."/>
            <person name="Layton S.R."/>
            <person name="Kim T."/>
            <person name="Hughes L."/>
            <person name="Garlena R.A."/>
            <person name="Russell D.A."/>
            <person name="Pope W.H."/>
            <person name="Jacobs-Sera D."/>
            <person name="Hatfull G.F."/>
        </authorList>
    </citation>
    <scope>NUCLEOTIDE SEQUENCE [LARGE SCALE GENOMIC DNA]</scope>
</reference>
<dbReference type="KEGG" id="vg:55610986"/>
<dbReference type="GeneID" id="55610986"/>
<gene>
    <name evidence="1" type="primary">2</name>
    <name evidence="1" type="ORF">SEA_COMRADE_2</name>
</gene>
<protein>
    <submittedName>
        <fullName evidence="1">Uncharacterized protein</fullName>
    </submittedName>
</protein>
<dbReference type="RefSeq" id="YP_009840798.1">
    <property type="nucleotide sequence ID" value="NC_048728.1"/>
</dbReference>
<keyword evidence="2" id="KW-1185">Reference proteome</keyword>
<proteinExistence type="predicted"/>
<dbReference type="Proteomes" id="UP000262230">
    <property type="component" value="Segment"/>
</dbReference>
<evidence type="ECO:0000313" key="2">
    <source>
        <dbReference type="Proteomes" id="UP000262230"/>
    </source>
</evidence>
<name>A0A385DUW8_9CAUD</name>